<proteinExistence type="predicted"/>
<evidence type="ECO:0000313" key="2">
    <source>
        <dbReference type="EMBL" id="OBA85079.1"/>
    </source>
</evidence>
<evidence type="ECO:0000256" key="1">
    <source>
        <dbReference type="SAM" id="MobiDB-lite"/>
    </source>
</evidence>
<dbReference type="RefSeq" id="WP_064859711.1">
    <property type="nucleotide sequence ID" value="NZ_LZSF01000185.1"/>
</dbReference>
<dbReference type="AlphaFoldDB" id="A0A1A0MHZ6"/>
<name>A0A1A0MHZ6_MYCMU</name>
<accession>A0A1A0MHZ6</accession>
<dbReference type="EMBL" id="LZSF01000185">
    <property type="protein sequence ID" value="OBA85079.1"/>
    <property type="molecule type" value="Genomic_DNA"/>
</dbReference>
<feature type="compositionally biased region" description="Polar residues" evidence="1">
    <location>
        <begin position="147"/>
        <end position="156"/>
    </location>
</feature>
<dbReference type="OrthoDB" id="4639708at2"/>
<protein>
    <submittedName>
        <fullName evidence="2">Uncharacterized protein</fullName>
    </submittedName>
</protein>
<gene>
    <name evidence="2" type="ORF">A5642_24795</name>
</gene>
<dbReference type="Proteomes" id="UP000093962">
    <property type="component" value="Unassembled WGS sequence"/>
</dbReference>
<feature type="region of interest" description="Disordered" evidence="1">
    <location>
        <begin position="129"/>
        <end position="156"/>
    </location>
</feature>
<comment type="caution">
    <text evidence="2">The sequence shown here is derived from an EMBL/GenBank/DDBJ whole genome shotgun (WGS) entry which is preliminary data.</text>
</comment>
<reference evidence="2 3" key="1">
    <citation type="submission" date="2016-06" db="EMBL/GenBank/DDBJ databases">
        <authorList>
            <person name="Kjaerup R.B."/>
            <person name="Dalgaard T.S."/>
            <person name="Juul-Madsen H.R."/>
        </authorList>
    </citation>
    <scope>NUCLEOTIDE SEQUENCE [LARGE SCALE GENOMIC DNA]</scope>
    <source>
        <strain evidence="2 3">1199456.5</strain>
    </source>
</reference>
<evidence type="ECO:0000313" key="3">
    <source>
        <dbReference type="Proteomes" id="UP000093962"/>
    </source>
</evidence>
<sequence length="156" mass="17110">MSDFTEEIPGQIAAGINRLGDGKYTYYSIYPVGAEVPYDEFPYSHEWIQATGIAPDRLTVEIKQRDADGVHRLYTIGRPGDAGESAATEPIQNGDNTYLVHPSEVLTAADAIALFQHYYDNHSVPEGWNLREQPEFSDPAVADGLTDSASKGQSEC</sequence>
<organism evidence="2 3">
    <name type="scientific">Mycolicibacterium mucogenicum</name>
    <name type="common">Mycobacterium mucogenicum</name>
    <dbReference type="NCBI Taxonomy" id="56689"/>
    <lineage>
        <taxon>Bacteria</taxon>
        <taxon>Bacillati</taxon>
        <taxon>Actinomycetota</taxon>
        <taxon>Actinomycetes</taxon>
        <taxon>Mycobacteriales</taxon>
        <taxon>Mycobacteriaceae</taxon>
        <taxon>Mycolicibacterium</taxon>
    </lineage>
</organism>